<comment type="caution">
    <text evidence="11">The sequence shown here is derived from an EMBL/GenBank/DDBJ whole genome shotgun (WGS) entry which is preliminary data.</text>
</comment>
<name>A0A084JH86_9CLOT</name>
<dbReference type="GO" id="GO:0015297">
    <property type="term" value="F:antiporter activity"/>
    <property type="evidence" value="ECO:0007669"/>
    <property type="project" value="UniProtKB-KW"/>
</dbReference>
<dbReference type="GO" id="GO:0005886">
    <property type="term" value="C:plasma membrane"/>
    <property type="evidence" value="ECO:0007669"/>
    <property type="project" value="UniProtKB-SubCell"/>
</dbReference>
<keyword evidence="5 9" id="KW-0812">Transmembrane</keyword>
<keyword evidence="2" id="KW-0813">Transport</keyword>
<dbReference type="PANTHER" id="PTHR33451:SF3">
    <property type="entry name" value="MALATE-2H(+)_NA(+)-LACTATE ANTIPORTER"/>
    <property type="match status" value="1"/>
</dbReference>
<evidence type="ECO:0000256" key="2">
    <source>
        <dbReference type="ARBA" id="ARBA00022448"/>
    </source>
</evidence>
<evidence type="ECO:0000256" key="9">
    <source>
        <dbReference type="SAM" id="Phobius"/>
    </source>
</evidence>
<dbReference type="Pfam" id="PF03553">
    <property type="entry name" value="Na_H_antiporter"/>
    <property type="match status" value="1"/>
</dbReference>
<evidence type="ECO:0000259" key="10">
    <source>
        <dbReference type="Pfam" id="PF03553"/>
    </source>
</evidence>
<protein>
    <submittedName>
        <fullName evidence="11">Sodium:proton antiporter</fullName>
    </submittedName>
</protein>
<comment type="similarity">
    <text evidence="8">Belongs to the NhaC Na(+)/H(+) (TC 2.A.35) antiporter family.</text>
</comment>
<reference evidence="11 12" key="1">
    <citation type="submission" date="2014-07" db="EMBL/GenBank/DDBJ databases">
        <title>Draft genome of Clostridium sulfidigenes 113A isolated from sediments associated with methane hydrate from Krishna Godavari basin.</title>
        <authorList>
            <person name="Honkalas V.S."/>
            <person name="Dabir A.P."/>
            <person name="Arora P."/>
            <person name="Dhakephalkar P.K."/>
        </authorList>
    </citation>
    <scope>NUCLEOTIDE SEQUENCE [LARGE SCALE GENOMIC DNA]</scope>
    <source>
        <strain evidence="11 12">113A</strain>
    </source>
</reference>
<feature type="transmembrane region" description="Helical" evidence="9">
    <location>
        <begin position="334"/>
        <end position="360"/>
    </location>
</feature>
<gene>
    <name evidence="11" type="ORF">IO99_02605</name>
</gene>
<evidence type="ECO:0000256" key="3">
    <source>
        <dbReference type="ARBA" id="ARBA00022449"/>
    </source>
</evidence>
<dbReference type="eggNOG" id="COG1757">
    <property type="taxonomic scope" value="Bacteria"/>
</dbReference>
<evidence type="ECO:0000256" key="8">
    <source>
        <dbReference type="ARBA" id="ARBA00038435"/>
    </source>
</evidence>
<evidence type="ECO:0000256" key="6">
    <source>
        <dbReference type="ARBA" id="ARBA00022989"/>
    </source>
</evidence>
<keyword evidence="3" id="KW-0050">Antiport</keyword>
<keyword evidence="12" id="KW-1185">Reference proteome</keyword>
<dbReference type="EMBL" id="JPMD01000003">
    <property type="protein sequence ID" value="KEZ88320.1"/>
    <property type="molecule type" value="Genomic_DNA"/>
</dbReference>
<organism evidence="11 12">
    <name type="scientific">Clostridium sulfidigenes</name>
    <dbReference type="NCBI Taxonomy" id="318464"/>
    <lineage>
        <taxon>Bacteria</taxon>
        <taxon>Bacillati</taxon>
        <taxon>Bacillota</taxon>
        <taxon>Clostridia</taxon>
        <taxon>Eubacteriales</taxon>
        <taxon>Clostridiaceae</taxon>
        <taxon>Clostridium</taxon>
    </lineage>
</organism>
<feature type="transmembrane region" description="Helical" evidence="9">
    <location>
        <begin position="12"/>
        <end position="40"/>
    </location>
</feature>
<feature type="domain" description="Na+/H+ antiporter NhaC-like C-terminal" evidence="10">
    <location>
        <begin position="149"/>
        <end position="429"/>
    </location>
</feature>
<keyword evidence="7 9" id="KW-0472">Membrane</keyword>
<dbReference type="InterPro" id="IPR018461">
    <property type="entry name" value="Na/H_Antiport_NhaC-like_C"/>
</dbReference>
<evidence type="ECO:0000256" key="1">
    <source>
        <dbReference type="ARBA" id="ARBA00004651"/>
    </source>
</evidence>
<keyword evidence="4" id="KW-1003">Cell membrane</keyword>
<feature type="transmembrane region" description="Helical" evidence="9">
    <location>
        <begin position="61"/>
        <end position="80"/>
    </location>
</feature>
<dbReference type="InterPro" id="IPR052180">
    <property type="entry name" value="NhaC_Na-H+_Antiporter"/>
</dbReference>
<dbReference type="RefSeq" id="WP_035129806.1">
    <property type="nucleotide sequence ID" value="NZ_JPMD01000003.1"/>
</dbReference>
<feature type="transmembrane region" description="Helical" evidence="9">
    <location>
        <begin position="219"/>
        <end position="239"/>
    </location>
</feature>
<dbReference type="Proteomes" id="UP000028542">
    <property type="component" value="Unassembled WGS sequence"/>
</dbReference>
<evidence type="ECO:0000313" key="11">
    <source>
        <dbReference type="EMBL" id="KEZ88320.1"/>
    </source>
</evidence>
<sequence>MDVILGLIISTIIFITGVITNIDTVISLFMVLCIFFIIALKRGVSIRDGFRYLIEGGKESLGVLKIFILIGAIVSLWMISGTVPSIVYYGINLIHPSFFAVSAFILSAFISMLLGTSFGTIGTVGISLIVMARAGGGNTLIIAGAILSGAYLGDRASPMSSSANLVASITNTNLYDNIKRMTKTSLMPLILSLGLYLFLSLFMPVNYSNSDILSQLTETFNINIIALLPALIIIVLSFFKIEVKISMFISMTVAAIISFIFQHATCSEIIKTAIFGFQLPIDNPLYSIIKGGGIISMIKLAFIVFLSSALTGIFQGANMLDFIEEYLNKIKRPYTLFLTTIITSIISSMVGCTQVLAVMLTKMTMNDTYIRLGYDKERLALDLENSAIVIAPLIPWNVAVLVPLTTLGVDARAILFSFYLILLPLISLMSTYLKSHKEYNFMTYNIEK</sequence>
<feature type="transmembrane region" description="Helical" evidence="9">
    <location>
        <begin position="414"/>
        <end position="433"/>
    </location>
</feature>
<dbReference type="PANTHER" id="PTHR33451">
    <property type="entry name" value="MALATE-2H(+)/NA(+)-LACTATE ANTIPORTER"/>
    <property type="match status" value="1"/>
</dbReference>
<evidence type="ECO:0000256" key="7">
    <source>
        <dbReference type="ARBA" id="ARBA00023136"/>
    </source>
</evidence>
<feature type="transmembrane region" description="Helical" evidence="9">
    <location>
        <begin position="381"/>
        <end position="402"/>
    </location>
</feature>
<dbReference type="AlphaFoldDB" id="A0A084JH86"/>
<evidence type="ECO:0000256" key="5">
    <source>
        <dbReference type="ARBA" id="ARBA00022692"/>
    </source>
</evidence>
<proteinExistence type="inferred from homology"/>
<keyword evidence="6 9" id="KW-1133">Transmembrane helix</keyword>
<feature type="transmembrane region" description="Helical" evidence="9">
    <location>
        <begin position="186"/>
        <end position="207"/>
    </location>
</feature>
<accession>A0A084JH86</accession>
<evidence type="ECO:0000256" key="4">
    <source>
        <dbReference type="ARBA" id="ARBA00022475"/>
    </source>
</evidence>
<feature type="transmembrane region" description="Helical" evidence="9">
    <location>
        <begin position="294"/>
        <end position="314"/>
    </location>
</feature>
<comment type="subcellular location">
    <subcellularLocation>
        <location evidence="1">Cell membrane</location>
        <topology evidence="1">Multi-pass membrane protein</topology>
    </subcellularLocation>
</comment>
<evidence type="ECO:0000313" key="12">
    <source>
        <dbReference type="Proteomes" id="UP000028542"/>
    </source>
</evidence>
<feature type="transmembrane region" description="Helical" evidence="9">
    <location>
        <begin position="245"/>
        <end position="261"/>
    </location>
</feature>